<feature type="compositionally biased region" description="Pro residues" evidence="6">
    <location>
        <begin position="54"/>
        <end position="65"/>
    </location>
</feature>
<keyword evidence="4" id="KW-0418">Kinase</keyword>
<sequence length="442" mass="45950">MAGGRVLGGRYLLSGRARGSGVAAVDQRSGAEVQLDPVPLPELVGPEDQVPDPFGRPEPPAPPRPDSTTARALTLAAFVAETVPDHPRLSQVFQVLDEGGYLWVVGEAVPGVTLRTLLERGGPLSPYRAAEMAYDLVTALRAVHAAGLVHGNVTPDTVLVCDDGTALLGGLVAGVAQEALCGGPGADQPGAGMPGGPWAPVRIRARNARAVIVGAVAERWAPEQVGPPPFDAPPAYGAPGSAPGAAGGGPPAVPVAAPVGPEADVWALGVLLYRAVTGDSPVQTLDGEPRDAEELFAAVRAGRYGRPQVAALLPRGTARAQPPPELPECGPLGPLVKRLLRVDPAARPGLPELAEEIRQLLKRAPEPINQDELLSVASLLPVDRDHRRNRRERGGEVLPHPDFPHHRHAAPHRNPALLGAILVSGIILFVLLALVLVVSVSR</sequence>
<dbReference type="InterPro" id="IPR050660">
    <property type="entry name" value="NEK_Ser/Thr_kinase"/>
</dbReference>
<feature type="region of interest" description="Disordered" evidence="6">
    <location>
        <begin position="36"/>
        <end position="68"/>
    </location>
</feature>
<keyword evidence="7" id="KW-0812">Transmembrane</keyword>
<evidence type="ECO:0000313" key="11">
    <source>
        <dbReference type="Proteomes" id="UP001592530"/>
    </source>
</evidence>
<evidence type="ECO:0000256" key="6">
    <source>
        <dbReference type="SAM" id="MobiDB-lite"/>
    </source>
</evidence>
<feature type="domain" description="Protein kinase" evidence="8">
    <location>
        <begin position="1"/>
        <end position="361"/>
    </location>
</feature>
<keyword evidence="2" id="KW-0808">Transferase</keyword>
<name>A0ABV6V5S5_9ACTN</name>
<dbReference type="InterPro" id="IPR000719">
    <property type="entry name" value="Prot_kinase_dom"/>
</dbReference>
<keyword evidence="7" id="KW-0472">Membrane</keyword>
<feature type="transmembrane region" description="Helical" evidence="7">
    <location>
        <begin position="416"/>
        <end position="440"/>
    </location>
</feature>
<keyword evidence="5" id="KW-0067">ATP-binding</keyword>
<dbReference type="EC" id="2.7.11.1" evidence="1"/>
<dbReference type="PANTHER" id="PTHR43671">
    <property type="entry name" value="SERINE/THREONINE-PROTEIN KINASE NEK"/>
    <property type="match status" value="1"/>
</dbReference>
<dbReference type="PANTHER" id="PTHR43671:SF13">
    <property type="entry name" value="SERINE_THREONINE-PROTEIN KINASE NEK2"/>
    <property type="match status" value="1"/>
</dbReference>
<evidence type="ECO:0000256" key="3">
    <source>
        <dbReference type="ARBA" id="ARBA00022741"/>
    </source>
</evidence>
<dbReference type="EMBL" id="JBHEZX010000003">
    <property type="protein sequence ID" value="MFC1409075.1"/>
    <property type="molecule type" value="Genomic_DNA"/>
</dbReference>
<evidence type="ECO:0000256" key="1">
    <source>
        <dbReference type="ARBA" id="ARBA00012513"/>
    </source>
</evidence>
<dbReference type="Gene3D" id="1.10.510.10">
    <property type="entry name" value="Transferase(Phosphotransferase) domain 1"/>
    <property type="match status" value="1"/>
</dbReference>
<evidence type="ECO:0000313" key="12">
    <source>
        <dbReference type="Proteomes" id="UP001592582"/>
    </source>
</evidence>
<proteinExistence type="predicted"/>
<evidence type="ECO:0000256" key="2">
    <source>
        <dbReference type="ARBA" id="ARBA00022679"/>
    </source>
</evidence>
<keyword evidence="12" id="KW-1185">Reference proteome</keyword>
<organism evidence="9 12">
    <name type="scientific">Streptacidiphilus alkalitolerans</name>
    <dbReference type="NCBI Taxonomy" id="3342712"/>
    <lineage>
        <taxon>Bacteria</taxon>
        <taxon>Bacillati</taxon>
        <taxon>Actinomycetota</taxon>
        <taxon>Actinomycetes</taxon>
        <taxon>Kitasatosporales</taxon>
        <taxon>Streptomycetaceae</taxon>
        <taxon>Streptacidiphilus</taxon>
    </lineage>
</organism>
<feature type="compositionally biased region" description="Low complexity" evidence="6">
    <location>
        <begin position="233"/>
        <end position="244"/>
    </location>
</feature>
<keyword evidence="3" id="KW-0547">Nucleotide-binding</keyword>
<evidence type="ECO:0000313" key="9">
    <source>
        <dbReference type="EMBL" id="MFC1409075.1"/>
    </source>
</evidence>
<dbReference type="EMBL" id="JBHEZY010000008">
    <property type="protein sequence ID" value="MFC1433114.1"/>
    <property type="molecule type" value="Genomic_DNA"/>
</dbReference>
<dbReference type="SMART" id="SM00220">
    <property type="entry name" value="S_TKc"/>
    <property type="match status" value="1"/>
</dbReference>
<dbReference type="SUPFAM" id="SSF56112">
    <property type="entry name" value="Protein kinase-like (PK-like)"/>
    <property type="match status" value="1"/>
</dbReference>
<keyword evidence="7" id="KW-1133">Transmembrane helix</keyword>
<evidence type="ECO:0000259" key="8">
    <source>
        <dbReference type="PROSITE" id="PS50011"/>
    </source>
</evidence>
<protein>
    <recommendedName>
        <fullName evidence="1">non-specific serine/threonine protein kinase</fullName>
        <ecNumber evidence="1">2.7.11.1</ecNumber>
    </recommendedName>
</protein>
<dbReference type="Proteomes" id="UP001592530">
    <property type="component" value="Unassembled WGS sequence"/>
</dbReference>
<dbReference type="InterPro" id="IPR011009">
    <property type="entry name" value="Kinase-like_dom_sf"/>
</dbReference>
<evidence type="ECO:0000256" key="4">
    <source>
        <dbReference type="ARBA" id="ARBA00022777"/>
    </source>
</evidence>
<evidence type="ECO:0000313" key="10">
    <source>
        <dbReference type="EMBL" id="MFC1433114.1"/>
    </source>
</evidence>
<feature type="region of interest" description="Disordered" evidence="6">
    <location>
        <begin position="385"/>
        <end position="409"/>
    </location>
</feature>
<dbReference type="RefSeq" id="WP_380504144.1">
    <property type="nucleotide sequence ID" value="NZ_JBHEZX010000003.1"/>
</dbReference>
<evidence type="ECO:0000256" key="5">
    <source>
        <dbReference type="ARBA" id="ARBA00022840"/>
    </source>
</evidence>
<gene>
    <name evidence="10" type="ORF">ACEZDB_20950</name>
    <name evidence="9" type="ORF">ACEZDG_07240</name>
</gene>
<dbReference type="PROSITE" id="PS50011">
    <property type="entry name" value="PROTEIN_KINASE_DOM"/>
    <property type="match status" value="1"/>
</dbReference>
<feature type="region of interest" description="Disordered" evidence="6">
    <location>
        <begin position="222"/>
        <end position="250"/>
    </location>
</feature>
<evidence type="ECO:0000256" key="7">
    <source>
        <dbReference type="SAM" id="Phobius"/>
    </source>
</evidence>
<accession>A0ABV6V5S5</accession>
<comment type="caution">
    <text evidence="9">The sequence shown here is derived from an EMBL/GenBank/DDBJ whole genome shotgun (WGS) entry which is preliminary data.</text>
</comment>
<reference evidence="11 12" key="1">
    <citation type="submission" date="2024-09" db="EMBL/GenBank/DDBJ databases">
        <authorList>
            <person name="Lee S.D."/>
        </authorList>
    </citation>
    <scope>NUCLEOTIDE SEQUENCE [LARGE SCALE GENOMIC DNA]</scope>
    <source>
        <strain evidence="9 12">N1-1</strain>
        <strain evidence="10 11">N1-3</strain>
    </source>
</reference>
<dbReference type="Proteomes" id="UP001592582">
    <property type="component" value="Unassembled WGS sequence"/>
</dbReference>